<comment type="similarity">
    <text evidence="1">Belongs to the NARF family.</text>
</comment>
<organism evidence="3 4">
    <name type="scientific">Arachis hypogaea</name>
    <name type="common">Peanut</name>
    <dbReference type="NCBI Taxonomy" id="3818"/>
    <lineage>
        <taxon>Eukaryota</taxon>
        <taxon>Viridiplantae</taxon>
        <taxon>Streptophyta</taxon>
        <taxon>Embryophyta</taxon>
        <taxon>Tracheophyta</taxon>
        <taxon>Spermatophyta</taxon>
        <taxon>Magnoliopsida</taxon>
        <taxon>eudicotyledons</taxon>
        <taxon>Gunneridae</taxon>
        <taxon>Pentapetalae</taxon>
        <taxon>rosids</taxon>
        <taxon>fabids</taxon>
        <taxon>Fabales</taxon>
        <taxon>Fabaceae</taxon>
        <taxon>Papilionoideae</taxon>
        <taxon>50 kb inversion clade</taxon>
        <taxon>dalbergioids sensu lato</taxon>
        <taxon>Dalbergieae</taxon>
        <taxon>Pterocarpus clade</taxon>
        <taxon>Arachis</taxon>
    </lineage>
</organism>
<protein>
    <recommendedName>
        <fullName evidence="2">Iron hydrogenase large subunit C-terminal domain-containing protein</fullName>
    </recommendedName>
</protein>
<dbReference type="InterPro" id="IPR004108">
    <property type="entry name" value="Fe_hydrogenase_lsu_C"/>
</dbReference>
<dbReference type="AlphaFoldDB" id="A0A444YLU9"/>
<keyword evidence="4" id="KW-1185">Reference proteome</keyword>
<dbReference type="Gene3D" id="3.40.50.1780">
    <property type="match status" value="1"/>
</dbReference>
<name>A0A444YLU9_ARAHY</name>
<comment type="caution">
    <text evidence="3">The sequence shown here is derived from an EMBL/GenBank/DDBJ whole genome shotgun (WGS) entry which is preliminary data.</text>
</comment>
<evidence type="ECO:0000259" key="2">
    <source>
        <dbReference type="Pfam" id="PF02906"/>
    </source>
</evidence>
<sequence>MGLSPEEIYHVTVRPCYDKILETTSDDFVIQLESHDERSGNEDNMVTEVDSVLTTGDFVVFVKKFRCDALSCRLTNINKEGYRLWGPRKLWRLCRNNFLICG</sequence>
<proteinExistence type="inferred from homology"/>
<dbReference type="STRING" id="3818.A0A444YLU9"/>
<evidence type="ECO:0000313" key="3">
    <source>
        <dbReference type="EMBL" id="RYR02867.1"/>
    </source>
</evidence>
<dbReference type="EMBL" id="SDMP01000016">
    <property type="protein sequence ID" value="RYR02867.1"/>
    <property type="molecule type" value="Genomic_DNA"/>
</dbReference>
<feature type="domain" description="Iron hydrogenase large subunit C-terminal" evidence="2">
    <location>
        <begin position="4"/>
        <end position="74"/>
    </location>
</feature>
<dbReference type="SUPFAM" id="SSF53920">
    <property type="entry name" value="Fe-only hydrogenase"/>
    <property type="match status" value="1"/>
</dbReference>
<evidence type="ECO:0000256" key="1">
    <source>
        <dbReference type="ARBA" id="ARBA00006596"/>
    </source>
</evidence>
<reference evidence="3 4" key="1">
    <citation type="submission" date="2019-01" db="EMBL/GenBank/DDBJ databases">
        <title>Sequencing of cultivated peanut Arachis hypogaea provides insights into genome evolution and oil improvement.</title>
        <authorList>
            <person name="Chen X."/>
        </authorList>
    </citation>
    <scope>NUCLEOTIDE SEQUENCE [LARGE SCALE GENOMIC DNA]</scope>
    <source>
        <strain evidence="4">cv. Fuhuasheng</strain>
        <tissue evidence="3">Leaves</tissue>
    </source>
</reference>
<accession>A0A444YLU9</accession>
<dbReference type="InterPro" id="IPR009016">
    <property type="entry name" value="Fe_hydrogenase"/>
</dbReference>
<evidence type="ECO:0000313" key="4">
    <source>
        <dbReference type="Proteomes" id="UP000289738"/>
    </source>
</evidence>
<dbReference type="Proteomes" id="UP000289738">
    <property type="component" value="Chromosome B06"/>
</dbReference>
<dbReference type="Pfam" id="PF02906">
    <property type="entry name" value="Fe_hyd_lg_C"/>
    <property type="match status" value="1"/>
</dbReference>
<gene>
    <name evidence="3" type="ORF">Ahy_B06g081705</name>
</gene>